<dbReference type="AlphaFoldDB" id="A0A915A3L2"/>
<name>A0A915A3L2_PARUN</name>
<evidence type="ECO:0000313" key="1">
    <source>
        <dbReference type="Proteomes" id="UP000887569"/>
    </source>
</evidence>
<organism evidence="1 2">
    <name type="scientific">Parascaris univalens</name>
    <name type="common">Nematode worm</name>
    <dbReference type="NCBI Taxonomy" id="6257"/>
    <lineage>
        <taxon>Eukaryota</taxon>
        <taxon>Metazoa</taxon>
        <taxon>Ecdysozoa</taxon>
        <taxon>Nematoda</taxon>
        <taxon>Chromadorea</taxon>
        <taxon>Rhabditida</taxon>
        <taxon>Spirurina</taxon>
        <taxon>Ascaridomorpha</taxon>
        <taxon>Ascaridoidea</taxon>
        <taxon>Ascarididae</taxon>
        <taxon>Parascaris</taxon>
    </lineage>
</organism>
<dbReference type="WBParaSite" id="PgE171_g001_t01">
    <property type="protein sequence ID" value="PgE171_g001_t01"/>
    <property type="gene ID" value="PgE171_g001"/>
</dbReference>
<sequence>IISLHLRMKSAFCEKSHSLATSLSAKFFVPTCCFLHFCHFQPHYFRSSITYTSAIPLCCQRPMIRFIRAHHSSVVYHGSTLPSLLRCSLLLADDRHLLGQILNHSDQLATRVAKSTLKR</sequence>
<protein>
    <submittedName>
        <fullName evidence="2">Uncharacterized protein</fullName>
    </submittedName>
</protein>
<dbReference type="Proteomes" id="UP000887569">
    <property type="component" value="Unplaced"/>
</dbReference>
<evidence type="ECO:0000313" key="2">
    <source>
        <dbReference type="WBParaSite" id="PgE171_g001_t01"/>
    </source>
</evidence>
<proteinExistence type="predicted"/>
<keyword evidence="1" id="KW-1185">Reference proteome</keyword>
<reference evidence="2" key="1">
    <citation type="submission" date="2022-11" db="UniProtKB">
        <authorList>
            <consortium name="WormBaseParasite"/>
        </authorList>
    </citation>
    <scope>IDENTIFICATION</scope>
</reference>
<accession>A0A915A3L2</accession>